<dbReference type="AlphaFoldDB" id="A0A087VXS0"/>
<evidence type="ECO:0000313" key="2">
    <source>
        <dbReference type="EMBL" id="CDI96984.1"/>
    </source>
</evidence>
<proteinExistence type="predicted"/>
<reference evidence="2" key="1">
    <citation type="journal article" date="2013" name="Nature">
        <title>The genomes of four tapeworm species reveal adaptations to parasitism.</title>
        <authorList>
            <person name="Tsai I.J."/>
            <person name="Zarowiecki M."/>
            <person name="Holroyd N."/>
            <person name="Garciarrubio A."/>
            <person name="Sanchez-Flores A."/>
            <person name="Brooks K.L."/>
            <person name="Tracey A."/>
            <person name="Bobes R.J."/>
            <person name="Fragoso G."/>
            <person name="Sciutto E."/>
            <person name="Aslett M."/>
            <person name="Beasley H."/>
            <person name="Bennett H.M."/>
            <person name="Cai J."/>
            <person name="Camicia F."/>
            <person name="Clark R."/>
            <person name="Cucher M."/>
            <person name="De Silva N."/>
            <person name="Day T.A."/>
            <person name="Deplazes P."/>
            <person name="Estrada K."/>
            <person name="Fernandez C."/>
            <person name="Holland P.W."/>
            <person name="Hou J."/>
            <person name="Hu S."/>
            <person name="Huckvale T."/>
            <person name="Hung S.S."/>
            <person name="Kamenetzky L."/>
            <person name="Keane J.A."/>
            <person name="Kiss F."/>
            <person name="Koziol U."/>
            <person name="Lambert O."/>
            <person name="Liu K."/>
            <person name="Luo X."/>
            <person name="Luo Y."/>
            <person name="Macchiaroli N."/>
            <person name="Nichol S."/>
            <person name="Paps J."/>
            <person name="Parkinson J."/>
            <person name="Pouchkina-Stantcheva N."/>
            <person name="Riddiford N."/>
            <person name="Rosenzvit M."/>
            <person name="Salinas G."/>
            <person name="Wasmuth J.D."/>
            <person name="Zamanian M."/>
            <person name="Zheng Y."/>
            <person name="Cai X."/>
            <person name="Soberon X."/>
            <person name="Olson P.D."/>
            <person name="Laclette J.P."/>
            <person name="Brehm K."/>
            <person name="Berriman M."/>
            <person name="Garciarrubio A."/>
            <person name="Bobes R.J."/>
            <person name="Fragoso G."/>
            <person name="Sanchez-Flores A."/>
            <person name="Estrada K."/>
            <person name="Cevallos M.A."/>
            <person name="Morett E."/>
            <person name="Gonzalez V."/>
            <person name="Portillo T."/>
            <person name="Ochoa-Leyva A."/>
            <person name="Jose M.V."/>
            <person name="Sciutto E."/>
            <person name="Landa A."/>
            <person name="Jimenez L."/>
            <person name="Valdes V."/>
            <person name="Carrero J.C."/>
            <person name="Larralde C."/>
            <person name="Morales-Montor J."/>
            <person name="Limon-Lason J."/>
            <person name="Soberon X."/>
            <person name="Laclette J.P."/>
        </authorList>
    </citation>
    <scope>NUCLEOTIDE SEQUENCE [LARGE SCALE GENOMIC DNA]</scope>
</reference>
<evidence type="ECO:0000256" key="1">
    <source>
        <dbReference type="SAM" id="Phobius"/>
    </source>
</evidence>
<dbReference type="OMA" id="IAYAGWG"/>
<name>A0A087VXS0_ECHMU</name>
<feature type="transmembrane region" description="Helical" evidence="1">
    <location>
        <begin position="49"/>
        <end position="71"/>
    </location>
</feature>
<keyword evidence="3" id="KW-1185">Reference proteome</keyword>
<dbReference type="Proteomes" id="UP000017246">
    <property type="component" value="Unassembled WGS sequence"/>
</dbReference>
<protein>
    <submittedName>
        <fullName evidence="2">Uncharacterized protein</fullName>
    </submittedName>
</protein>
<keyword evidence="1" id="KW-1133">Transmembrane helix</keyword>
<feature type="transmembrane region" description="Helical" evidence="1">
    <location>
        <begin position="105"/>
        <end position="129"/>
    </location>
</feature>
<reference evidence="2" key="2">
    <citation type="submission" date="2015-11" db="EMBL/GenBank/DDBJ databases">
        <authorList>
            <person name="Zhang Y."/>
            <person name="Guo Z."/>
        </authorList>
    </citation>
    <scope>NUCLEOTIDE SEQUENCE</scope>
</reference>
<dbReference type="OrthoDB" id="10416418at2759"/>
<accession>A0A087VXS0</accession>
<feature type="transmembrane region" description="Helical" evidence="1">
    <location>
        <begin position="78"/>
        <end position="99"/>
    </location>
</feature>
<evidence type="ECO:0000313" key="3">
    <source>
        <dbReference type="Proteomes" id="UP000017246"/>
    </source>
</evidence>
<keyword evidence="1" id="KW-0812">Transmembrane</keyword>
<gene>
    <name evidence="2" type="ORF">EmuJ_000072300</name>
</gene>
<keyword evidence="1" id="KW-0472">Membrane</keyword>
<organism evidence="2 3">
    <name type="scientific">Echinococcus multilocularis</name>
    <name type="common">Fox tapeworm</name>
    <dbReference type="NCBI Taxonomy" id="6211"/>
    <lineage>
        <taxon>Eukaryota</taxon>
        <taxon>Metazoa</taxon>
        <taxon>Spiralia</taxon>
        <taxon>Lophotrochozoa</taxon>
        <taxon>Platyhelminthes</taxon>
        <taxon>Cestoda</taxon>
        <taxon>Eucestoda</taxon>
        <taxon>Cyclophyllidea</taxon>
        <taxon>Taeniidae</taxon>
        <taxon>Echinococcus</taxon>
    </lineage>
</organism>
<sequence length="132" mass="13946">MYRKVTNATFALAAAFLFFFAIAYAGWGCGSGILGSDCLQNPESEVTGALLLTAALIVLIAGIILILQIFFQYSWSAIAVCVLAVISAILSIAGIAYYADKSQRSSPFVATAAMTLTVALSVILIVDLFTKH</sequence>
<dbReference type="EMBL" id="LN902843">
    <property type="protein sequence ID" value="CDI96984.1"/>
    <property type="molecule type" value="Genomic_DNA"/>
</dbReference>